<feature type="domain" description="5'-3' exonuclease alpha-helical arch N-terminal" evidence="1">
    <location>
        <begin position="4"/>
        <end position="134"/>
    </location>
</feature>
<organism evidence="2">
    <name type="scientific">uncultured Caudovirales phage</name>
    <dbReference type="NCBI Taxonomy" id="2100421"/>
    <lineage>
        <taxon>Viruses</taxon>
        <taxon>Duplodnaviria</taxon>
        <taxon>Heunggongvirae</taxon>
        <taxon>Uroviricota</taxon>
        <taxon>Caudoviricetes</taxon>
        <taxon>Peduoviridae</taxon>
        <taxon>Maltschvirus</taxon>
        <taxon>Maltschvirus maltsch</taxon>
    </lineage>
</organism>
<dbReference type="GO" id="GO:0033567">
    <property type="term" value="P:DNA replication, Okazaki fragment processing"/>
    <property type="evidence" value="ECO:0007669"/>
    <property type="project" value="InterPro"/>
</dbReference>
<dbReference type="SUPFAM" id="SSF88723">
    <property type="entry name" value="PIN domain-like"/>
    <property type="match status" value="1"/>
</dbReference>
<dbReference type="PANTHER" id="PTHR42646">
    <property type="entry name" value="FLAP ENDONUCLEASE XNI"/>
    <property type="match status" value="1"/>
</dbReference>
<evidence type="ECO:0000259" key="1">
    <source>
        <dbReference type="Pfam" id="PF02739"/>
    </source>
</evidence>
<evidence type="ECO:0000313" key="3">
    <source>
        <dbReference type="EMBL" id="CAB5228137.1"/>
    </source>
</evidence>
<name>A0A6J5SEZ0_9CAUD</name>
<dbReference type="InterPro" id="IPR020046">
    <property type="entry name" value="5-3_exonucl_a-hlix_arch_N"/>
</dbReference>
<dbReference type="EMBL" id="LR798383">
    <property type="protein sequence ID" value="CAB5228137.1"/>
    <property type="molecule type" value="Genomic_DNA"/>
</dbReference>
<keyword evidence="2" id="KW-0378">Hydrolase</keyword>
<reference evidence="2" key="1">
    <citation type="submission" date="2020-05" db="EMBL/GenBank/DDBJ databases">
        <authorList>
            <person name="Chiriac C."/>
            <person name="Salcher M."/>
            <person name="Ghai R."/>
            <person name="Kavagutti S V."/>
        </authorList>
    </citation>
    <scope>NUCLEOTIDE SEQUENCE</scope>
</reference>
<dbReference type="GO" id="GO:0004527">
    <property type="term" value="F:exonuclease activity"/>
    <property type="evidence" value="ECO:0007669"/>
    <property type="project" value="UniProtKB-KW"/>
</dbReference>
<dbReference type="PANTHER" id="PTHR42646:SF2">
    <property type="entry name" value="5'-3' EXONUCLEASE FAMILY PROTEIN"/>
    <property type="match status" value="1"/>
</dbReference>
<dbReference type="InterPro" id="IPR038969">
    <property type="entry name" value="FEN"/>
</dbReference>
<dbReference type="InterPro" id="IPR029060">
    <property type="entry name" value="PIN-like_dom_sf"/>
</dbReference>
<protein>
    <submittedName>
        <fullName evidence="2">Exonuclease</fullName>
    </submittedName>
</protein>
<dbReference type="Gene3D" id="1.10.150.20">
    <property type="entry name" value="5' to 3' exonuclease, C-terminal subdomain"/>
    <property type="match status" value="1"/>
</dbReference>
<dbReference type="Gene3D" id="3.40.50.1010">
    <property type="entry name" value="5'-nuclease"/>
    <property type="match status" value="1"/>
</dbReference>
<evidence type="ECO:0000313" key="2">
    <source>
        <dbReference type="EMBL" id="CAB4212398.1"/>
    </source>
</evidence>
<keyword evidence="2" id="KW-0540">Nuclease</keyword>
<accession>A0A6J5SEZ0</accession>
<gene>
    <name evidence="2" type="ORF">UFOVP1437_33</name>
    <name evidence="3" type="ORF">UFOVP1531_31</name>
</gene>
<dbReference type="Pfam" id="PF02739">
    <property type="entry name" value="5_3_exonuc_N"/>
    <property type="match status" value="1"/>
</dbReference>
<keyword evidence="2" id="KW-0269">Exonuclease</keyword>
<dbReference type="GO" id="GO:0017108">
    <property type="term" value="F:5'-flap endonuclease activity"/>
    <property type="evidence" value="ECO:0007669"/>
    <property type="project" value="InterPro"/>
</dbReference>
<sequence length="247" mass="27774">MYRIIFDADGIVYRVGFALEGVDSPHVVKRNVIEYIEEVSGKLEKVFIKVTKPTIVISAPGRSNFRFDLAKTKPYKGNRTSPKPKHYDLIRKLLLEMDNSMMIEGQEADDTVADLTAENPNKTVVVSQDKDLLQNPGWYYIPGEKRPIFFVDPETTGMLLLEKGTGNKPTLFGTGYKWLMAQMLLGDTADNIPGLTGYGAMKVYNLLKNKHTKLELQQAVLEAYALKKASDRHQEVLELLTIGGHIK</sequence>
<proteinExistence type="predicted"/>
<dbReference type="EMBL" id="LR797382">
    <property type="protein sequence ID" value="CAB4212398.1"/>
    <property type="molecule type" value="Genomic_DNA"/>
</dbReference>
<dbReference type="InterPro" id="IPR036279">
    <property type="entry name" value="5-3_exonuclease_C_sf"/>
</dbReference>
<dbReference type="GO" id="GO:0003677">
    <property type="term" value="F:DNA binding"/>
    <property type="evidence" value="ECO:0007669"/>
    <property type="project" value="InterPro"/>
</dbReference>
<dbReference type="SUPFAM" id="SSF47807">
    <property type="entry name" value="5' to 3' exonuclease, C-terminal subdomain"/>
    <property type="match status" value="1"/>
</dbReference>